<dbReference type="RefSeq" id="XP_007330766.1">
    <property type="nucleotide sequence ID" value="XM_007330704.1"/>
</dbReference>
<proteinExistence type="predicted"/>
<protein>
    <recommendedName>
        <fullName evidence="3">Galactose mutarotase-like protein</fullName>
    </recommendedName>
</protein>
<dbReference type="HOGENOM" id="CLU_028297_0_0_1"/>
<organism evidence="1 2">
    <name type="scientific">Agaricus bisporus var. burnettii (strain JB137-S8 / ATCC MYA-4627 / FGSC 10392)</name>
    <name type="common">White button mushroom</name>
    <dbReference type="NCBI Taxonomy" id="597362"/>
    <lineage>
        <taxon>Eukaryota</taxon>
        <taxon>Fungi</taxon>
        <taxon>Dikarya</taxon>
        <taxon>Basidiomycota</taxon>
        <taxon>Agaricomycotina</taxon>
        <taxon>Agaricomycetes</taxon>
        <taxon>Agaricomycetidae</taxon>
        <taxon>Agaricales</taxon>
        <taxon>Agaricineae</taxon>
        <taxon>Agaricaceae</taxon>
        <taxon>Agaricus</taxon>
    </lineage>
</organism>
<dbReference type="GeneID" id="18824373"/>
<evidence type="ECO:0008006" key="3">
    <source>
        <dbReference type="Google" id="ProtNLM"/>
    </source>
</evidence>
<dbReference type="InterPro" id="IPR008183">
    <property type="entry name" value="Aldose_1/G6P_1-epimerase"/>
</dbReference>
<dbReference type="eggNOG" id="KOG1604">
    <property type="taxonomic scope" value="Eukaryota"/>
</dbReference>
<dbReference type="InParanoid" id="K5VX12"/>
<sequence length="418" mass="45859">MDNNVPVLLQLPGENPSLKLEILPRGLTIHRLLVQDNGRENDIVIGPEKPEGHITQKYTNSIVGRYANRVPVGKHILNRNGIQSEFEAKANENPHVSLHGGPTGFDSVVWTVLGTEEKPLLFSNTEIERIYALPAKTFALFRLISPDGDQGYPGELLTEVLMALVPSTSGHSSITKLGHVVIAYRSKLADGKAGVTPVNLTQHWGFNMNASLSDRLGTEIATIKDHVIRIEADDIAKRDKLSLPTGDYTPVSSAPVYDFRKSKEIGKDFPEGGYDDYFRLNSSAIYPTPKHIRLSDLETWNSLDAILAQAPLNAASAVQLASEKTRIALDFFSNQRGLMFYTNDLADPAKGARKLIHGGSGISGHGDAYGPGTAVFLEFHDPLAAFLQPENRDADDTMITSEELYNNFVRLEIGFMNA</sequence>
<name>K5VX12_AGABU</name>
<dbReference type="PANTHER" id="PTHR10091">
    <property type="entry name" value="ALDOSE-1-EPIMERASE"/>
    <property type="match status" value="1"/>
</dbReference>
<dbReference type="Pfam" id="PF01263">
    <property type="entry name" value="Aldose_epim"/>
    <property type="match status" value="1"/>
</dbReference>
<evidence type="ECO:0000313" key="1">
    <source>
        <dbReference type="EMBL" id="EKM79014.1"/>
    </source>
</evidence>
<dbReference type="GO" id="GO:0004034">
    <property type="term" value="F:aldose 1-epimerase activity"/>
    <property type="evidence" value="ECO:0007669"/>
    <property type="project" value="TreeGrafter"/>
</dbReference>
<dbReference type="Proteomes" id="UP000008493">
    <property type="component" value="Unassembled WGS sequence"/>
</dbReference>
<dbReference type="GO" id="GO:0006006">
    <property type="term" value="P:glucose metabolic process"/>
    <property type="evidence" value="ECO:0007669"/>
    <property type="project" value="TreeGrafter"/>
</dbReference>
<dbReference type="GO" id="GO:0030246">
    <property type="term" value="F:carbohydrate binding"/>
    <property type="evidence" value="ECO:0007669"/>
    <property type="project" value="InterPro"/>
</dbReference>
<dbReference type="InterPro" id="IPR011013">
    <property type="entry name" value="Gal_mutarotase_sf_dom"/>
</dbReference>
<dbReference type="PANTHER" id="PTHR10091:SF0">
    <property type="entry name" value="GALACTOSE MUTAROTASE"/>
    <property type="match status" value="1"/>
</dbReference>
<gene>
    <name evidence="1" type="ORF">AGABI1DRAFT_114524</name>
</gene>
<evidence type="ECO:0000313" key="2">
    <source>
        <dbReference type="Proteomes" id="UP000008493"/>
    </source>
</evidence>
<dbReference type="STRING" id="597362.K5VX12"/>
<dbReference type="OrthoDB" id="274691at2759"/>
<dbReference type="OMA" id="HWGFNLE"/>
<dbReference type="AlphaFoldDB" id="K5VX12"/>
<accession>K5VX12</accession>
<reference evidence="2" key="1">
    <citation type="journal article" date="2012" name="Proc. Natl. Acad. Sci. U.S.A.">
        <title>Genome sequence of the button mushroom Agaricus bisporus reveals mechanisms governing adaptation to a humic-rich ecological niche.</title>
        <authorList>
            <person name="Morin E."/>
            <person name="Kohler A."/>
            <person name="Baker A.R."/>
            <person name="Foulongne-Oriol M."/>
            <person name="Lombard V."/>
            <person name="Nagy L.G."/>
            <person name="Ohm R.A."/>
            <person name="Patyshakuliyeva A."/>
            <person name="Brun A."/>
            <person name="Aerts A.L."/>
            <person name="Bailey A.M."/>
            <person name="Billette C."/>
            <person name="Coutinho P.M."/>
            <person name="Deakin G."/>
            <person name="Doddapaneni H."/>
            <person name="Floudas D."/>
            <person name="Grimwood J."/>
            <person name="Hilden K."/>
            <person name="Kuees U."/>
            <person name="LaButti K.M."/>
            <person name="Lapidus A."/>
            <person name="Lindquist E.A."/>
            <person name="Lucas S.M."/>
            <person name="Murat C."/>
            <person name="Riley R.W."/>
            <person name="Salamov A.A."/>
            <person name="Schmutz J."/>
            <person name="Subramanian V."/>
            <person name="Woesten H.A.B."/>
            <person name="Xu J."/>
            <person name="Eastwood D.C."/>
            <person name="Foster G.D."/>
            <person name="Sonnenberg A.S."/>
            <person name="Cullen D."/>
            <person name="de Vries R.P."/>
            <person name="Lundell T."/>
            <person name="Hibbett D.S."/>
            <person name="Henrissat B."/>
            <person name="Burton K.S."/>
            <person name="Kerrigan R.W."/>
            <person name="Challen M.P."/>
            <person name="Grigoriev I.V."/>
            <person name="Martin F."/>
        </authorList>
    </citation>
    <scope>NUCLEOTIDE SEQUENCE [LARGE SCALE GENOMIC DNA]</scope>
    <source>
        <strain evidence="2">JB137-S8 / ATCC MYA-4627 / FGSC 10392</strain>
    </source>
</reference>
<dbReference type="InterPro" id="IPR014718">
    <property type="entry name" value="GH-type_carb-bd"/>
</dbReference>
<keyword evidence="2" id="KW-1185">Reference proteome</keyword>
<dbReference type="EMBL" id="JH971391">
    <property type="protein sequence ID" value="EKM79014.1"/>
    <property type="molecule type" value="Genomic_DNA"/>
</dbReference>
<dbReference type="Gene3D" id="2.70.98.10">
    <property type="match status" value="1"/>
</dbReference>
<dbReference type="SUPFAM" id="SSF74650">
    <property type="entry name" value="Galactose mutarotase-like"/>
    <property type="match status" value="1"/>
</dbReference>
<dbReference type="KEGG" id="abp:AGABI1DRAFT114524"/>
<dbReference type="GO" id="GO:0033499">
    <property type="term" value="P:galactose catabolic process via UDP-galactose, Leloir pathway"/>
    <property type="evidence" value="ECO:0007669"/>
    <property type="project" value="TreeGrafter"/>
</dbReference>